<sequence>MSHDYSPTVYHISSSIAAGVLSQLLIGEVEGIQNVPSRGAVILAVNHASHFDPPLIGCLLRRHINFFARKTLWLNKAASWWLDKVGTIPVDRDGDSDIKAMKSTLSTLKNGGLLTLFPEGTRSPDGNLQKAKPGIGLIAAKSQATVIPCRIFNSAKVLSKGKVLPNFNLSVHMRYGEPITPETYDPGREAGKERYQIVADRIMAEIAKLTRPRPLAI</sequence>
<proteinExistence type="predicted"/>
<keyword evidence="3 5" id="KW-0012">Acyltransferase</keyword>
<evidence type="ECO:0000256" key="1">
    <source>
        <dbReference type="ARBA" id="ARBA00005189"/>
    </source>
</evidence>
<protein>
    <submittedName>
        <fullName evidence="5">1-acyl-sn-glycerol-3-phosphate acyltransferase</fullName>
    </submittedName>
</protein>
<dbReference type="PANTHER" id="PTHR10434">
    <property type="entry name" value="1-ACYL-SN-GLYCEROL-3-PHOSPHATE ACYLTRANSFERASE"/>
    <property type="match status" value="1"/>
</dbReference>
<evidence type="ECO:0000256" key="3">
    <source>
        <dbReference type="ARBA" id="ARBA00023315"/>
    </source>
</evidence>
<name>A0A7X1E700_9BACT</name>
<dbReference type="CDD" id="cd07989">
    <property type="entry name" value="LPLAT_AGPAT-like"/>
    <property type="match status" value="1"/>
</dbReference>
<keyword evidence="2 5" id="KW-0808">Transferase</keyword>
<dbReference type="AlphaFoldDB" id="A0A7X1E700"/>
<dbReference type="Pfam" id="PF01553">
    <property type="entry name" value="Acyltransferase"/>
    <property type="match status" value="1"/>
</dbReference>
<evidence type="ECO:0000313" key="6">
    <source>
        <dbReference type="Proteomes" id="UP000526501"/>
    </source>
</evidence>
<dbReference type="PANTHER" id="PTHR10434:SF11">
    <property type="entry name" value="1-ACYL-SN-GLYCEROL-3-PHOSPHATE ACYLTRANSFERASE"/>
    <property type="match status" value="1"/>
</dbReference>
<evidence type="ECO:0000259" key="4">
    <source>
        <dbReference type="SMART" id="SM00563"/>
    </source>
</evidence>
<reference evidence="5 6" key="1">
    <citation type="submission" date="2020-07" db="EMBL/GenBank/DDBJ databases">
        <authorList>
            <person name="Feng X."/>
        </authorList>
    </citation>
    <scope>NUCLEOTIDE SEQUENCE [LARGE SCALE GENOMIC DNA]</scope>
    <source>
        <strain evidence="5 6">JCM23202</strain>
    </source>
</reference>
<dbReference type="RefSeq" id="WP_185658562.1">
    <property type="nucleotide sequence ID" value="NZ_CAWPOO010000001.1"/>
</dbReference>
<evidence type="ECO:0000256" key="2">
    <source>
        <dbReference type="ARBA" id="ARBA00022679"/>
    </source>
</evidence>
<dbReference type="InterPro" id="IPR002123">
    <property type="entry name" value="Plipid/glycerol_acylTrfase"/>
</dbReference>
<organism evidence="5 6">
    <name type="scientific">Pelagicoccus albus</name>
    <dbReference type="NCBI Taxonomy" id="415222"/>
    <lineage>
        <taxon>Bacteria</taxon>
        <taxon>Pseudomonadati</taxon>
        <taxon>Verrucomicrobiota</taxon>
        <taxon>Opitutia</taxon>
        <taxon>Puniceicoccales</taxon>
        <taxon>Pelagicoccaceae</taxon>
        <taxon>Pelagicoccus</taxon>
    </lineage>
</organism>
<dbReference type="SUPFAM" id="SSF69593">
    <property type="entry name" value="Glycerol-3-phosphate (1)-acyltransferase"/>
    <property type="match status" value="1"/>
</dbReference>
<dbReference type="Proteomes" id="UP000526501">
    <property type="component" value="Unassembled WGS sequence"/>
</dbReference>
<comment type="pathway">
    <text evidence="1">Lipid metabolism.</text>
</comment>
<dbReference type="SMART" id="SM00563">
    <property type="entry name" value="PlsC"/>
    <property type="match status" value="1"/>
</dbReference>
<feature type="domain" description="Phospholipid/glycerol acyltransferase" evidence="4">
    <location>
        <begin position="41"/>
        <end position="154"/>
    </location>
</feature>
<dbReference type="GO" id="GO:0003841">
    <property type="term" value="F:1-acylglycerol-3-phosphate O-acyltransferase activity"/>
    <property type="evidence" value="ECO:0007669"/>
    <property type="project" value="TreeGrafter"/>
</dbReference>
<evidence type="ECO:0000313" key="5">
    <source>
        <dbReference type="EMBL" id="MBC2604671.1"/>
    </source>
</evidence>
<comment type="caution">
    <text evidence="5">The sequence shown here is derived from an EMBL/GenBank/DDBJ whole genome shotgun (WGS) entry which is preliminary data.</text>
</comment>
<dbReference type="GO" id="GO:0006654">
    <property type="term" value="P:phosphatidic acid biosynthetic process"/>
    <property type="evidence" value="ECO:0007669"/>
    <property type="project" value="TreeGrafter"/>
</dbReference>
<keyword evidence="6" id="KW-1185">Reference proteome</keyword>
<gene>
    <name evidence="5" type="ORF">H5P27_01240</name>
</gene>
<dbReference type="EMBL" id="JACHVC010000001">
    <property type="protein sequence ID" value="MBC2604671.1"/>
    <property type="molecule type" value="Genomic_DNA"/>
</dbReference>
<accession>A0A7X1E700</accession>